<dbReference type="PANTHER" id="PTHR13261:SF0">
    <property type="entry name" value="BRCA2 AND CDKN1A-INTERACTING PROTEIN"/>
    <property type="match status" value="1"/>
</dbReference>
<dbReference type="EMBL" id="KB477522">
    <property type="protein sequence ID" value="EMP42191.1"/>
    <property type="molecule type" value="Genomic_DNA"/>
</dbReference>
<evidence type="ECO:0000256" key="2">
    <source>
        <dbReference type="ARBA" id="ARBA00006781"/>
    </source>
</evidence>
<evidence type="ECO:0000313" key="4">
    <source>
        <dbReference type="Proteomes" id="UP000031443"/>
    </source>
</evidence>
<gene>
    <name evidence="3" type="ORF">UY3_00578</name>
</gene>
<dbReference type="eggNOG" id="KOG3034">
    <property type="taxonomic scope" value="Eukaryota"/>
</dbReference>
<comment type="similarity">
    <text evidence="2">Belongs to the BCP1 family.</text>
</comment>
<name>M7BWG9_CHEMY</name>
<dbReference type="InterPro" id="IPR025602">
    <property type="entry name" value="BCP1_family"/>
</dbReference>
<dbReference type="GO" id="GO:0000922">
    <property type="term" value="C:spindle pole"/>
    <property type="evidence" value="ECO:0007669"/>
    <property type="project" value="UniProtKB-SubCell"/>
</dbReference>
<dbReference type="SUPFAM" id="SSF52540">
    <property type="entry name" value="P-loop containing nucleoside triphosphate hydrolases"/>
    <property type="match status" value="1"/>
</dbReference>
<dbReference type="PANTHER" id="PTHR13261">
    <property type="entry name" value="BRCA2 AND CDKN1A INTERACTING PROTEIN"/>
    <property type="match status" value="1"/>
</dbReference>
<keyword evidence="4" id="KW-1185">Reference proteome</keyword>
<dbReference type="Proteomes" id="UP000031443">
    <property type="component" value="Unassembled WGS sequence"/>
</dbReference>
<evidence type="ECO:0000256" key="1">
    <source>
        <dbReference type="ARBA" id="ARBA00004647"/>
    </source>
</evidence>
<dbReference type="Pfam" id="PF13862">
    <property type="entry name" value="BCCIP"/>
    <property type="match status" value="1"/>
</dbReference>
<protein>
    <submittedName>
        <fullName evidence="3">BRCA2 and CDKN1A-interacting protein</fullName>
    </submittedName>
</protein>
<accession>M7BWG9</accession>
<dbReference type="InterPro" id="IPR027417">
    <property type="entry name" value="P-loop_NTPase"/>
</dbReference>
<comment type="subcellular location">
    <subcellularLocation>
        <location evidence="1">Cytoplasm</location>
        <location evidence="1">Cytoskeleton</location>
        <location evidence="1">Spindle pole</location>
    </subcellularLocation>
</comment>
<dbReference type="GO" id="GO:0005634">
    <property type="term" value="C:nucleus"/>
    <property type="evidence" value="ECO:0007669"/>
    <property type="project" value="TreeGrafter"/>
</dbReference>
<sequence>MHYRLHNESSKELYIVVVTESAKNPTTLHKYITMIWTGLVYTGGEVRSKLRNFSYVNNIAEVDVLRSPYHSVFTAEVNVEFEAHSISDNDYDGIKKLLQQLFLKAPVDTAELTDILIQQNHIGSVIKQGEVQEESGGGDDDDEDEVFGFISLLNLTERKGTQCAEQIKELILSLCEKNCEQSMVEQLDKLLNDTTKPVGFLLNERFINVPPQIALPMHQQLQKELAETQRTNKPCGKCYYYLLISKTFTETAKRSSKKRGQSRQQKEELMFANAEEEFFYEGDSSVYKQTAMRLALHVADEMDVNTCHEVGYVVPFESCCTTETVQRYCSHDILQREMMSTVLLSCYGVILDEAHERTVATDILLGVLKDVFISIPGLKLVIVISLHVSSKCQTYGSIPLIRVENKHCAEVVYTCSIQKDHFLFALRLLFEIHRTKERDDIVISPAREQRRNQRWLIQSIIHFSRPLHEL</sequence>
<dbReference type="Gene3D" id="3.40.50.300">
    <property type="entry name" value="P-loop containing nucleotide triphosphate hydrolases"/>
    <property type="match status" value="1"/>
</dbReference>
<reference evidence="4" key="1">
    <citation type="journal article" date="2013" name="Nat. Genet.">
        <title>The draft genomes of soft-shell turtle and green sea turtle yield insights into the development and evolution of the turtle-specific body plan.</title>
        <authorList>
            <person name="Wang Z."/>
            <person name="Pascual-Anaya J."/>
            <person name="Zadissa A."/>
            <person name="Li W."/>
            <person name="Niimura Y."/>
            <person name="Huang Z."/>
            <person name="Li C."/>
            <person name="White S."/>
            <person name="Xiong Z."/>
            <person name="Fang D."/>
            <person name="Wang B."/>
            <person name="Ming Y."/>
            <person name="Chen Y."/>
            <person name="Zheng Y."/>
            <person name="Kuraku S."/>
            <person name="Pignatelli M."/>
            <person name="Herrero J."/>
            <person name="Beal K."/>
            <person name="Nozawa M."/>
            <person name="Li Q."/>
            <person name="Wang J."/>
            <person name="Zhang H."/>
            <person name="Yu L."/>
            <person name="Shigenobu S."/>
            <person name="Wang J."/>
            <person name="Liu J."/>
            <person name="Flicek P."/>
            <person name="Searle S."/>
            <person name="Wang J."/>
            <person name="Kuratani S."/>
            <person name="Yin Y."/>
            <person name="Aken B."/>
            <person name="Zhang G."/>
            <person name="Irie N."/>
        </authorList>
    </citation>
    <scope>NUCLEOTIDE SEQUENCE [LARGE SCALE GENOMIC DNA]</scope>
</reference>
<organism evidence="3 4">
    <name type="scientific">Chelonia mydas</name>
    <name type="common">Green sea-turtle</name>
    <name type="synonym">Chelonia agassizi</name>
    <dbReference type="NCBI Taxonomy" id="8469"/>
    <lineage>
        <taxon>Eukaryota</taxon>
        <taxon>Metazoa</taxon>
        <taxon>Chordata</taxon>
        <taxon>Craniata</taxon>
        <taxon>Vertebrata</taxon>
        <taxon>Euteleostomi</taxon>
        <taxon>Archelosauria</taxon>
        <taxon>Testudinata</taxon>
        <taxon>Testudines</taxon>
        <taxon>Cryptodira</taxon>
        <taxon>Durocryptodira</taxon>
        <taxon>Americhelydia</taxon>
        <taxon>Chelonioidea</taxon>
        <taxon>Cheloniidae</taxon>
        <taxon>Chelonia</taxon>
    </lineage>
</organism>
<evidence type="ECO:0000313" key="3">
    <source>
        <dbReference type="EMBL" id="EMP42191.1"/>
    </source>
</evidence>
<dbReference type="STRING" id="8469.M7BWG9"/>
<dbReference type="AlphaFoldDB" id="M7BWG9"/>
<proteinExistence type="inferred from homology"/>